<dbReference type="InterPro" id="IPR013785">
    <property type="entry name" value="Aldolase_TIM"/>
</dbReference>
<comment type="similarity">
    <text evidence="2 7">Belongs to the glycosyl hydrolase 27 family.</text>
</comment>
<evidence type="ECO:0000313" key="10">
    <source>
        <dbReference type="Proteomes" id="UP000308549"/>
    </source>
</evidence>
<sequence length="379" mass="41792">MGWNTWNTFKANINESVIKQHAELLASTGLKDAGYKYLIIDDGWQNSSRAADGRQQANATRFPSGMAELGTYIHQQGLQYGIYSDNGIIGCSPTSPGSWGYEELDALTYAEWSVDYLKYDNCGSFEAGTVAPPARFRPMRDALINSGREILYSLCQWGDQFPWFWADQVGHSYRISGDITSTFSDKGSDCACKTAYCLNTGYAGCSVMTIIRKMREISGFQHIGSFADMDMLEIGVANMTLEEQRTHLSFWAALKSPLIIGADLNKISNESLSVLKNTAVIDVSQDELGTAVRYLPTLSGEHSSQVWAGPLAKNRTLVLAFNELETAQIITVPLSEVPDLNGNSNYSVTDVWASRWNSTVKGSVSLNITSHETRMLIFG</sequence>
<feature type="domain" description="Alpha galactosidase C-terminal" evidence="8">
    <location>
        <begin position="302"/>
        <end position="377"/>
    </location>
</feature>
<dbReference type="PANTHER" id="PTHR11452">
    <property type="entry name" value="ALPHA-GALACTOSIDASE/ALPHA-N-ACETYLGALACTOSAMINIDASE"/>
    <property type="match status" value="1"/>
</dbReference>
<keyword evidence="10" id="KW-1185">Reference proteome</keyword>
<evidence type="ECO:0000256" key="7">
    <source>
        <dbReference type="RuleBase" id="RU361168"/>
    </source>
</evidence>
<dbReference type="FunFam" id="3.20.20.70:FF:000286">
    <property type="entry name" value="Alpha-galactosidase"/>
    <property type="match status" value="1"/>
</dbReference>
<name>A0A4U0TNR8_9PEZI</name>
<dbReference type="PANTHER" id="PTHR11452:SF87">
    <property type="entry name" value="ALPHA-GALACTOSIDASE"/>
    <property type="match status" value="1"/>
</dbReference>
<proteinExistence type="inferred from homology"/>
<comment type="catalytic activity">
    <reaction evidence="1 7">
        <text>Hydrolysis of terminal, non-reducing alpha-D-galactose residues in alpha-D-galactosides, including galactose oligosaccharides, galactomannans and galactolipids.</text>
        <dbReference type="EC" id="3.2.1.22"/>
    </reaction>
</comment>
<evidence type="ECO:0000256" key="4">
    <source>
        <dbReference type="ARBA" id="ARBA00022729"/>
    </source>
</evidence>
<dbReference type="GO" id="GO:0004557">
    <property type="term" value="F:alpha-galactosidase activity"/>
    <property type="evidence" value="ECO:0007669"/>
    <property type="project" value="UniProtKB-EC"/>
</dbReference>
<evidence type="ECO:0000256" key="6">
    <source>
        <dbReference type="ARBA" id="ARBA00023295"/>
    </source>
</evidence>
<protein>
    <recommendedName>
        <fullName evidence="3 7">Alpha-galactosidase</fullName>
        <ecNumber evidence="3 7">3.2.1.22</ecNumber>
    </recommendedName>
    <alternativeName>
        <fullName evidence="7">Melibiase</fullName>
    </alternativeName>
</protein>
<accession>A0A4U0TNR8</accession>
<dbReference type="InterPro" id="IPR017853">
    <property type="entry name" value="GH"/>
</dbReference>
<dbReference type="Pfam" id="PF17801">
    <property type="entry name" value="Melibiase_C"/>
    <property type="match status" value="1"/>
</dbReference>
<keyword evidence="7" id="KW-1015">Disulfide bond</keyword>
<dbReference type="AlphaFoldDB" id="A0A4U0TNR8"/>
<evidence type="ECO:0000256" key="1">
    <source>
        <dbReference type="ARBA" id="ARBA00001255"/>
    </source>
</evidence>
<evidence type="ECO:0000259" key="8">
    <source>
        <dbReference type="Pfam" id="PF17801"/>
    </source>
</evidence>
<dbReference type="InterPro" id="IPR013780">
    <property type="entry name" value="Glyco_hydro_b"/>
</dbReference>
<comment type="caution">
    <text evidence="9">The sequence shown here is derived from an EMBL/GenBank/DDBJ whole genome shotgun (WGS) entry which is preliminary data.</text>
</comment>
<dbReference type="EC" id="3.2.1.22" evidence="3 7"/>
<dbReference type="GO" id="GO:0005975">
    <property type="term" value="P:carbohydrate metabolic process"/>
    <property type="evidence" value="ECO:0007669"/>
    <property type="project" value="InterPro"/>
</dbReference>
<evidence type="ECO:0000256" key="3">
    <source>
        <dbReference type="ARBA" id="ARBA00012755"/>
    </source>
</evidence>
<dbReference type="Proteomes" id="UP000308549">
    <property type="component" value="Unassembled WGS sequence"/>
</dbReference>
<dbReference type="SUPFAM" id="SSF51445">
    <property type="entry name" value="(Trans)glycosidases"/>
    <property type="match status" value="1"/>
</dbReference>
<dbReference type="InterPro" id="IPR002241">
    <property type="entry name" value="Glyco_hydro_27"/>
</dbReference>
<evidence type="ECO:0000256" key="2">
    <source>
        <dbReference type="ARBA" id="ARBA00009743"/>
    </source>
</evidence>
<dbReference type="InterPro" id="IPR041233">
    <property type="entry name" value="Melibiase_C"/>
</dbReference>
<dbReference type="Pfam" id="PF16499">
    <property type="entry name" value="Melibiase_2"/>
    <property type="match status" value="1"/>
</dbReference>
<reference evidence="9 10" key="1">
    <citation type="submission" date="2017-03" db="EMBL/GenBank/DDBJ databases">
        <title>Genomes of endolithic fungi from Antarctica.</title>
        <authorList>
            <person name="Coleine C."/>
            <person name="Masonjones S."/>
            <person name="Stajich J.E."/>
        </authorList>
    </citation>
    <scope>NUCLEOTIDE SEQUENCE [LARGE SCALE GENOMIC DNA]</scope>
    <source>
        <strain evidence="9 10">CCFEE 6315</strain>
    </source>
</reference>
<keyword evidence="4" id="KW-0732">Signal</keyword>
<evidence type="ECO:0000256" key="5">
    <source>
        <dbReference type="ARBA" id="ARBA00022801"/>
    </source>
</evidence>
<dbReference type="PRINTS" id="PR00740">
    <property type="entry name" value="GLHYDRLASE27"/>
</dbReference>
<dbReference type="Gene3D" id="3.20.20.70">
    <property type="entry name" value="Aldolase class I"/>
    <property type="match status" value="1"/>
</dbReference>
<dbReference type="Gene3D" id="2.60.40.1180">
    <property type="entry name" value="Golgi alpha-mannosidase II"/>
    <property type="match status" value="1"/>
</dbReference>
<organism evidence="9 10">
    <name type="scientific">Salinomyces thailandicus</name>
    <dbReference type="NCBI Taxonomy" id="706561"/>
    <lineage>
        <taxon>Eukaryota</taxon>
        <taxon>Fungi</taxon>
        <taxon>Dikarya</taxon>
        <taxon>Ascomycota</taxon>
        <taxon>Pezizomycotina</taxon>
        <taxon>Dothideomycetes</taxon>
        <taxon>Dothideomycetidae</taxon>
        <taxon>Mycosphaerellales</taxon>
        <taxon>Teratosphaeriaceae</taxon>
        <taxon>Salinomyces</taxon>
    </lineage>
</organism>
<keyword evidence="6 7" id="KW-0326">Glycosidase</keyword>
<dbReference type="EMBL" id="NAJL01000056">
    <property type="protein sequence ID" value="TKA23395.1"/>
    <property type="molecule type" value="Genomic_DNA"/>
</dbReference>
<keyword evidence="5 7" id="KW-0378">Hydrolase</keyword>
<evidence type="ECO:0000313" key="9">
    <source>
        <dbReference type="EMBL" id="TKA23395.1"/>
    </source>
</evidence>
<dbReference type="CDD" id="cd14792">
    <property type="entry name" value="GH27"/>
    <property type="match status" value="1"/>
</dbReference>
<dbReference type="OrthoDB" id="5795902at2759"/>
<dbReference type="SUPFAM" id="SSF51011">
    <property type="entry name" value="Glycosyl hydrolase domain"/>
    <property type="match status" value="1"/>
</dbReference>
<gene>
    <name evidence="9" type="ORF">B0A50_07271</name>
</gene>